<sequence length="855" mass="95572">MLTLGMRLIKNIKNRHFLVLALYFILAVLLAVFLHSFLRKHSIHEIVADLNGIPAYKKAAALVLTSLSFFILSFYDFLGLKYAGAKVGKKQVMLASFISYAFGNSIGLSVLASGSVRYRYYSACGLSFGDISKVIIFTTATLWGGLVTLSGITFAVHSPLLSFPFINLRYAGVVLLLASAAYIFMLFRYREPFSIYSMPVSLPSPSLGVMQIFVGCADWLCVSAVLYVLLPDSANIGYFSFLSIFMLAQAAALISHVPGGVLVFETVLLSFLPPESSGAAIGALLVFRITYYILPLLAAACLVGFSEVLRLKSAMAKPILFAGRMYNAVTPMLMAAVVFIGGAYLLFSGATPVNPDRLPFLAKIIPLSLMESSHFLASLAGMGLIILSRGLLKKIDLAYQLTLILLTVGAVLSLFKGAEVETFALQGVIIFALFPTRGLYNKKSSFISEVLTKEWFFTILVIFLVFTWLGFFSYKHVEYRSELWWTFTFDDQAPRFLRAMVGLFTLIAVLAAFKLIQPSKPAFVPYTDDINKLIEPVVAKSDDTTAYLAYLPDKQYLFGEDGKSFIMYGTEGRSFISMGDPVGPEELAAELVFRFRKMSEEHGCRAVFYEVGADYIPHYLDAGLKIFKIGEQARVKLADFSLEGSHWSGMRNTIKKAEKEGCSLRIFSKEEVLPLLPVFRQLSDEWMQTKNSREKRFSLGCFSEDYLMRMPFAAVMRDNKPVAFANLWMTDSKHELSIDLMRYGNDAPKGIMEYLFIKLIIHAKEEEYEFFNLGMAPLSGFELHSFSPFWNRLAGIMFKHGERFYNFKGLRSYKEKFKPQWEPRYIAVQSIFSLPSALKSIASLISGGASGIFSK</sequence>
<feature type="transmembrane region" description="Helical" evidence="6">
    <location>
        <begin position="279"/>
        <end position="305"/>
    </location>
</feature>
<evidence type="ECO:0000313" key="8">
    <source>
        <dbReference type="EMBL" id="QAR33482.1"/>
    </source>
</evidence>
<evidence type="ECO:0000313" key="9">
    <source>
        <dbReference type="Proteomes" id="UP000287502"/>
    </source>
</evidence>
<evidence type="ECO:0000259" key="7">
    <source>
        <dbReference type="Pfam" id="PF09924"/>
    </source>
</evidence>
<dbReference type="AlphaFoldDB" id="A0A3R5XX97"/>
<evidence type="ECO:0000256" key="2">
    <source>
        <dbReference type="ARBA" id="ARBA00022475"/>
    </source>
</evidence>
<dbReference type="NCBIfam" id="NF033480">
    <property type="entry name" value="bifunc_MprF"/>
    <property type="match status" value="1"/>
</dbReference>
<feature type="transmembrane region" description="Helical" evidence="6">
    <location>
        <begin position="17"/>
        <end position="38"/>
    </location>
</feature>
<feature type="transmembrane region" description="Helical" evidence="6">
    <location>
        <begin position="496"/>
        <end position="516"/>
    </location>
</feature>
<dbReference type="OrthoDB" id="145485at2"/>
<organism evidence="8 9">
    <name type="scientific">Geovibrio thiophilus</name>
    <dbReference type="NCBI Taxonomy" id="139438"/>
    <lineage>
        <taxon>Bacteria</taxon>
        <taxon>Pseudomonadati</taxon>
        <taxon>Deferribacterota</taxon>
        <taxon>Deferribacteres</taxon>
        <taxon>Deferribacterales</taxon>
        <taxon>Geovibrionaceae</taxon>
        <taxon>Geovibrio</taxon>
    </lineage>
</organism>
<keyword evidence="9" id="KW-1185">Reference proteome</keyword>
<feature type="transmembrane region" description="Helical" evidence="6">
    <location>
        <begin position="168"/>
        <end position="189"/>
    </location>
</feature>
<keyword evidence="2" id="KW-1003">Cell membrane</keyword>
<dbReference type="GO" id="GO:0005886">
    <property type="term" value="C:plasma membrane"/>
    <property type="evidence" value="ECO:0007669"/>
    <property type="project" value="UniProtKB-SubCell"/>
</dbReference>
<accession>A0A3R5XX97</accession>
<dbReference type="SUPFAM" id="SSF55729">
    <property type="entry name" value="Acyl-CoA N-acyltransferases (Nat)"/>
    <property type="match status" value="1"/>
</dbReference>
<dbReference type="EMBL" id="CP035108">
    <property type="protein sequence ID" value="QAR33482.1"/>
    <property type="molecule type" value="Genomic_DNA"/>
</dbReference>
<evidence type="ECO:0000256" key="6">
    <source>
        <dbReference type="SAM" id="Phobius"/>
    </source>
</evidence>
<evidence type="ECO:0000256" key="1">
    <source>
        <dbReference type="ARBA" id="ARBA00004651"/>
    </source>
</evidence>
<dbReference type="KEGG" id="gtl:EP073_08725"/>
<feature type="domain" description="Phosphatidylglycerol lysyltransferase C-terminal" evidence="7">
    <location>
        <begin position="540"/>
        <end position="827"/>
    </location>
</feature>
<dbReference type="Proteomes" id="UP000287502">
    <property type="component" value="Chromosome"/>
</dbReference>
<name>A0A3R5XX97_9BACT</name>
<feature type="transmembrane region" description="Helical" evidence="6">
    <location>
        <begin position="423"/>
        <end position="440"/>
    </location>
</feature>
<dbReference type="InterPro" id="IPR024320">
    <property type="entry name" value="LPG_synthase_C"/>
</dbReference>
<reference evidence="8 9" key="1">
    <citation type="submission" date="2019-01" db="EMBL/GenBank/DDBJ databases">
        <title>Geovibrio thiophilus DSM 11263, complete genome.</title>
        <authorList>
            <person name="Spring S."/>
            <person name="Bunk B."/>
            <person name="Sproer C."/>
        </authorList>
    </citation>
    <scope>NUCLEOTIDE SEQUENCE [LARGE SCALE GENOMIC DNA]</scope>
    <source>
        <strain evidence="8 9">DSM 11263</strain>
    </source>
</reference>
<dbReference type="PANTHER" id="PTHR34697">
    <property type="entry name" value="PHOSPHATIDYLGLYCEROL LYSYLTRANSFERASE"/>
    <property type="match status" value="1"/>
</dbReference>
<dbReference type="InterPro" id="IPR051211">
    <property type="entry name" value="PG_lysyltransferase"/>
</dbReference>
<keyword evidence="4 6" id="KW-1133">Transmembrane helix</keyword>
<protein>
    <submittedName>
        <fullName evidence="8">Bifunctional lysylphosphatidylglycerol flippase/synthetase MprF</fullName>
    </submittedName>
</protein>
<feature type="transmembrane region" description="Helical" evidence="6">
    <location>
        <begin position="209"/>
        <end position="230"/>
    </location>
</feature>
<feature type="transmembrane region" description="Helical" evidence="6">
    <location>
        <begin position="399"/>
        <end position="417"/>
    </location>
</feature>
<feature type="transmembrane region" description="Helical" evidence="6">
    <location>
        <begin position="92"/>
        <end position="114"/>
    </location>
</feature>
<keyword evidence="5 6" id="KW-0472">Membrane</keyword>
<feature type="transmembrane region" description="Helical" evidence="6">
    <location>
        <begin position="237"/>
        <end position="259"/>
    </location>
</feature>
<dbReference type="GO" id="GO:0055091">
    <property type="term" value="P:phospholipid homeostasis"/>
    <property type="evidence" value="ECO:0007669"/>
    <property type="project" value="TreeGrafter"/>
</dbReference>
<dbReference type="PANTHER" id="PTHR34697:SF2">
    <property type="entry name" value="PHOSPHATIDYLGLYCEROL LYSYLTRANSFERASE"/>
    <property type="match status" value="1"/>
</dbReference>
<keyword evidence="3 6" id="KW-0812">Transmembrane</keyword>
<feature type="transmembrane region" description="Helical" evidence="6">
    <location>
        <begin position="326"/>
        <end position="347"/>
    </location>
</feature>
<evidence type="ECO:0000256" key="4">
    <source>
        <dbReference type="ARBA" id="ARBA00022989"/>
    </source>
</evidence>
<feature type="transmembrane region" description="Helical" evidence="6">
    <location>
        <begin position="134"/>
        <end position="156"/>
    </location>
</feature>
<comment type="subcellular location">
    <subcellularLocation>
        <location evidence="1">Cell membrane</location>
        <topology evidence="1">Multi-pass membrane protein</topology>
    </subcellularLocation>
</comment>
<dbReference type="GO" id="GO:0016755">
    <property type="term" value="F:aminoacyltransferase activity"/>
    <property type="evidence" value="ECO:0007669"/>
    <property type="project" value="TreeGrafter"/>
</dbReference>
<gene>
    <name evidence="8" type="primary">mprF</name>
    <name evidence="8" type="ORF">EP073_08725</name>
</gene>
<proteinExistence type="predicted"/>
<evidence type="ECO:0000256" key="5">
    <source>
        <dbReference type="ARBA" id="ARBA00023136"/>
    </source>
</evidence>
<evidence type="ECO:0000256" key="3">
    <source>
        <dbReference type="ARBA" id="ARBA00022692"/>
    </source>
</evidence>
<dbReference type="InterPro" id="IPR016181">
    <property type="entry name" value="Acyl_CoA_acyltransferase"/>
</dbReference>
<feature type="transmembrane region" description="Helical" evidence="6">
    <location>
        <begin position="455"/>
        <end position="476"/>
    </location>
</feature>
<feature type="transmembrane region" description="Helical" evidence="6">
    <location>
        <begin position="58"/>
        <end position="80"/>
    </location>
</feature>
<dbReference type="Pfam" id="PF09924">
    <property type="entry name" value="LPG_synthase_C"/>
    <property type="match status" value="1"/>
</dbReference>